<evidence type="ECO:0000313" key="3">
    <source>
        <dbReference type="EMBL" id="ADZ72136.1"/>
    </source>
</evidence>
<dbReference type="InterPro" id="IPR002197">
    <property type="entry name" value="HTH_Fis"/>
</dbReference>
<dbReference type="Gene3D" id="3.30.450.40">
    <property type="match status" value="1"/>
</dbReference>
<dbReference type="AlphaFoldDB" id="F2J2W2"/>
<dbReference type="SUPFAM" id="SSF46689">
    <property type="entry name" value="Homeodomain-like"/>
    <property type="match status" value="1"/>
</dbReference>
<dbReference type="STRING" id="991905.SL003B_3715"/>
<protein>
    <submittedName>
        <fullName evidence="3">Fis family transcriptional regulator</fullName>
    </submittedName>
</protein>
<name>F2J2W2_POLGS</name>
<dbReference type="Proteomes" id="UP000008130">
    <property type="component" value="Chromosome"/>
</dbReference>
<dbReference type="PRINTS" id="PR01590">
    <property type="entry name" value="HTHFIS"/>
</dbReference>
<organism evidence="3 4">
    <name type="scientific">Polymorphum gilvum (strain LMG 25793 / CGMCC 1.9160 / SL003B-26A1)</name>
    <dbReference type="NCBI Taxonomy" id="991905"/>
    <lineage>
        <taxon>Bacteria</taxon>
        <taxon>Pseudomonadati</taxon>
        <taxon>Pseudomonadota</taxon>
        <taxon>Alphaproteobacteria</taxon>
        <taxon>Rhodobacterales</taxon>
        <taxon>Paracoccaceae</taxon>
        <taxon>Polymorphum</taxon>
    </lineage>
</organism>
<feature type="domain" description="DNA binding HTH" evidence="2">
    <location>
        <begin position="283"/>
        <end position="319"/>
    </location>
</feature>
<dbReference type="Pfam" id="PF01590">
    <property type="entry name" value="GAF"/>
    <property type="match status" value="1"/>
</dbReference>
<sequence>MMLTAHTTGLRHADRVAATVQESASAARSVVAASWRRSMMYHGLDPSIRRTPLRVEAPELHRARERNGRLLEIAEPTLERLFATAASAGCCVVLTDVEGLILTSNSAPGDEGDFDAWGLSAGAIWSEASEGTNGIGTCVAEKRPVIIHQDQHFRTQNTAMSCMGAPVFDHAGRMVAVLDVSSCRRDLTLSFAQVLGLVVTESARAVESDLFRTAYTGSKIVVAEGHGAGGVSLLAVDGDDLVVGATRQARKTLGLSEEALSLSPSLHEVLGAPAAVRNPHGTERSAIRRALARARGNVSAAARDLGVGRATMYRKMARYGIEA</sequence>
<dbReference type="InterPro" id="IPR003018">
    <property type="entry name" value="GAF"/>
</dbReference>
<accession>F2J2W2</accession>
<dbReference type="EMBL" id="CP002568">
    <property type="protein sequence ID" value="ADZ72136.1"/>
    <property type="molecule type" value="Genomic_DNA"/>
</dbReference>
<evidence type="ECO:0000259" key="2">
    <source>
        <dbReference type="Pfam" id="PF02954"/>
    </source>
</evidence>
<evidence type="ECO:0000259" key="1">
    <source>
        <dbReference type="Pfam" id="PF01590"/>
    </source>
</evidence>
<dbReference type="eggNOG" id="COG3284">
    <property type="taxonomic scope" value="Bacteria"/>
</dbReference>
<dbReference type="HOGENOM" id="CLU_058932_0_0_5"/>
<reference evidence="3 4" key="1">
    <citation type="journal article" date="2011" name="J. Bacteriol.">
        <title>Complete genome sequence of Polymorphum gilvum SL003B-26A1T, a crude oil-degrading bacterium from oil-polluted saline soil.</title>
        <authorList>
            <person name="Li S.G."/>
            <person name="Tang Y.Q."/>
            <person name="Nie Y."/>
            <person name="Cai M."/>
            <person name="Wu X.L."/>
        </authorList>
    </citation>
    <scope>NUCLEOTIDE SEQUENCE [LARGE SCALE GENOMIC DNA]</scope>
    <source>
        <strain evidence="4">LMG 25793 / CGMCC 1.9160 / SL003B-26A1</strain>
    </source>
</reference>
<dbReference type="Pfam" id="PF02954">
    <property type="entry name" value="HTH_8"/>
    <property type="match status" value="1"/>
</dbReference>
<dbReference type="PATRIC" id="fig|991905.3.peg.3832"/>
<dbReference type="GO" id="GO:0043565">
    <property type="term" value="F:sequence-specific DNA binding"/>
    <property type="evidence" value="ECO:0007669"/>
    <property type="project" value="InterPro"/>
</dbReference>
<dbReference type="Gene3D" id="1.10.10.60">
    <property type="entry name" value="Homeodomain-like"/>
    <property type="match status" value="1"/>
</dbReference>
<proteinExistence type="predicted"/>
<keyword evidence="4" id="KW-1185">Reference proteome</keyword>
<dbReference type="SUPFAM" id="SSF55781">
    <property type="entry name" value="GAF domain-like"/>
    <property type="match status" value="1"/>
</dbReference>
<dbReference type="InterPro" id="IPR029016">
    <property type="entry name" value="GAF-like_dom_sf"/>
</dbReference>
<dbReference type="KEGG" id="pgv:SL003B_3715"/>
<feature type="domain" description="GAF" evidence="1">
    <location>
        <begin position="70"/>
        <end position="195"/>
    </location>
</feature>
<evidence type="ECO:0000313" key="4">
    <source>
        <dbReference type="Proteomes" id="UP000008130"/>
    </source>
</evidence>
<dbReference type="RefSeq" id="WP_013654445.1">
    <property type="nucleotide sequence ID" value="NC_015259.1"/>
</dbReference>
<gene>
    <name evidence="3" type="ordered locus">SL003B_3715</name>
</gene>
<dbReference type="InterPro" id="IPR009057">
    <property type="entry name" value="Homeodomain-like_sf"/>
</dbReference>